<protein>
    <submittedName>
        <fullName evidence="3">Uncharacterized protein</fullName>
    </submittedName>
</protein>
<feature type="region of interest" description="Disordered" evidence="1">
    <location>
        <begin position="1"/>
        <end position="50"/>
    </location>
</feature>
<evidence type="ECO:0000256" key="1">
    <source>
        <dbReference type="SAM" id="MobiDB-lite"/>
    </source>
</evidence>
<keyword evidence="2" id="KW-1185">Reference proteome</keyword>
<dbReference type="WBParaSite" id="nRc.2.0.1.t16944-RA">
    <property type="protein sequence ID" value="nRc.2.0.1.t16944-RA"/>
    <property type="gene ID" value="nRc.2.0.1.g16944"/>
</dbReference>
<feature type="compositionally biased region" description="Basic and acidic residues" evidence="1">
    <location>
        <begin position="33"/>
        <end position="50"/>
    </location>
</feature>
<reference evidence="3" key="1">
    <citation type="submission" date="2022-11" db="UniProtKB">
        <authorList>
            <consortium name="WormBaseParasite"/>
        </authorList>
    </citation>
    <scope>IDENTIFICATION</scope>
</reference>
<accession>A0A915IU87</accession>
<organism evidence="2 3">
    <name type="scientific">Romanomermis culicivorax</name>
    <name type="common">Nematode worm</name>
    <dbReference type="NCBI Taxonomy" id="13658"/>
    <lineage>
        <taxon>Eukaryota</taxon>
        <taxon>Metazoa</taxon>
        <taxon>Ecdysozoa</taxon>
        <taxon>Nematoda</taxon>
        <taxon>Enoplea</taxon>
        <taxon>Dorylaimia</taxon>
        <taxon>Mermithida</taxon>
        <taxon>Mermithoidea</taxon>
        <taxon>Mermithidae</taxon>
        <taxon>Romanomermis</taxon>
    </lineage>
</organism>
<feature type="compositionally biased region" description="Polar residues" evidence="1">
    <location>
        <begin position="1"/>
        <end position="15"/>
    </location>
</feature>
<dbReference type="Proteomes" id="UP000887565">
    <property type="component" value="Unplaced"/>
</dbReference>
<evidence type="ECO:0000313" key="2">
    <source>
        <dbReference type="Proteomes" id="UP000887565"/>
    </source>
</evidence>
<dbReference type="AlphaFoldDB" id="A0A915IU87"/>
<name>A0A915IU87_ROMCU</name>
<evidence type="ECO:0000313" key="3">
    <source>
        <dbReference type="WBParaSite" id="nRc.2.0.1.t16944-RA"/>
    </source>
</evidence>
<sequence>MNPLSPLQSQTYTSSSRHRDRIDYGRNRNSRMVRFDGHDDPRDPHGYHND</sequence>
<proteinExistence type="predicted"/>